<organism evidence="2 3">
    <name type="scientific">Macrostomum lignano</name>
    <dbReference type="NCBI Taxonomy" id="282301"/>
    <lineage>
        <taxon>Eukaryota</taxon>
        <taxon>Metazoa</taxon>
        <taxon>Spiralia</taxon>
        <taxon>Lophotrochozoa</taxon>
        <taxon>Platyhelminthes</taxon>
        <taxon>Rhabditophora</taxon>
        <taxon>Macrostomorpha</taxon>
        <taxon>Macrostomida</taxon>
        <taxon>Macrostomidae</taxon>
        <taxon>Macrostomum</taxon>
    </lineage>
</organism>
<dbReference type="AlphaFoldDB" id="A0A1I8FJ50"/>
<feature type="compositionally biased region" description="Low complexity" evidence="1">
    <location>
        <begin position="150"/>
        <end position="166"/>
    </location>
</feature>
<feature type="region of interest" description="Disordered" evidence="1">
    <location>
        <begin position="133"/>
        <end position="230"/>
    </location>
</feature>
<evidence type="ECO:0000313" key="3">
    <source>
        <dbReference type="WBParaSite" id="maker-unitig_36962-snap-gene-0.2-mRNA-1"/>
    </source>
</evidence>
<proteinExistence type="predicted"/>
<evidence type="ECO:0000313" key="2">
    <source>
        <dbReference type="Proteomes" id="UP000095280"/>
    </source>
</evidence>
<accession>A0A1I8FJ50</accession>
<name>A0A1I8FJ50_9PLAT</name>
<feature type="compositionally biased region" description="Basic and acidic residues" evidence="1">
    <location>
        <begin position="176"/>
        <end position="191"/>
    </location>
</feature>
<sequence length="392" mass="43173">RRRSNGLPLSTLLLCNSDGQCNRLSSMLRLEGVALRYAEPVPPEAAYQRLAEAKLLRKNATKICGLRDAEAAATADALKSSNVAEQMPQTSALLKEDANTASRCSDNSQTLLTNQIRTMSSKLNEEFLLKPSDEDGDWVIGDPSPPSAAAPPAAATEDSSASTSTSFCHSRSSLFETKRKEAERKRRREAEAEPEPVVEAEQETEPEADAEPEVEAEADPEAEVEPEAEPEADNAVICLPFVLWATNSVGQIFKLDRCESQSKLSLSHLDCSDERMGRWCSSLTESGAAVCVLNYVREQGLFFLLDIDTGYSKVMPTGNMRPVFNLRRPHRRPSRALLTSSAKLRVYIVRKAFCPATMSCLLASIVLLPDNREISQELIDGLPWLDRDQKTV</sequence>
<keyword evidence="2" id="KW-1185">Reference proteome</keyword>
<dbReference type="Proteomes" id="UP000095280">
    <property type="component" value="Unplaced"/>
</dbReference>
<feature type="compositionally biased region" description="Acidic residues" evidence="1">
    <location>
        <begin position="192"/>
        <end position="230"/>
    </location>
</feature>
<dbReference type="WBParaSite" id="maker-unitig_36962-snap-gene-0.2-mRNA-1">
    <property type="protein sequence ID" value="maker-unitig_36962-snap-gene-0.2-mRNA-1"/>
    <property type="gene ID" value="maker-unitig_36962-snap-gene-0.2"/>
</dbReference>
<reference evidence="3" key="1">
    <citation type="submission" date="2016-11" db="UniProtKB">
        <authorList>
            <consortium name="WormBaseParasite"/>
        </authorList>
    </citation>
    <scope>IDENTIFICATION</scope>
</reference>
<protein>
    <submittedName>
        <fullName evidence="3">Tudor domain-containing protein</fullName>
    </submittedName>
</protein>
<evidence type="ECO:0000256" key="1">
    <source>
        <dbReference type="SAM" id="MobiDB-lite"/>
    </source>
</evidence>